<evidence type="ECO:0000313" key="2">
    <source>
        <dbReference type="EMBL" id="EQB39196.1"/>
    </source>
</evidence>
<evidence type="ECO:0000313" key="3">
    <source>
        <dbReference type="Proteomes" id="UP000015520"/>
    </source>
</evidence>
<dbReference type="RefSeq" id="WP_021287963.1">
    <property type="nucleotide sequence ID" value="NZ_AUPZ01000010.1"/>
</dbReference>
<keyword evidence="3" id="KW-1185">Reference proteome</keyword>
<comment type="caution">
    <text evidence="2">The sequence shown here is derived from an EMBL/GenBank/DDBJ whole genome shotgun (WGS) entry which is preliminary data.</text>
</comment>
<dbReference type="InterPro" id="IPR050377">
    <property type="entry name" value="Radical_SAM_PqqE_MftC-like"/>
</dbReference>
<dbReference type="EMBL" id="AUPZ01000010">
    <property type="protein sequence ID" value="EQB39196.1"/>
    <property type="molecule type" value="Genomic_DNA"/>
</dbReference>
<dbReference type="InterPro" id="IPR023885">
    <property type="entry name" value="4Fe4S-binding_SPASM_dom"/>
</dbReference>
<feature type="domain" description="4Fe4S-binding SPASM" evidence="1">
    <location>
        <begin position="7"/>
        <end position="42"/>
    </location>
</feature>
<gene>
    <name evidence="2" type="ORF">M947_08565</name>
</gene>
<sequence>MVKTACHKEGLFIQSNGDVFPCCGTWNKPNMKIGNIRDNDLESKIKAFSAVCKCESYELVSGSSELGRYKEINIETSYACQATCAMCCVNAPESDGYYNNENYLALMKLLKLTNPDNIMVQGGEILVQNETMNWISQVKQEMSKSNITLITNGNNIKKVEYAKETFDNIQVSFVGFQNLTYKTLMGLDIKHTFNFCEQIFNSASSNLFIKYLLSPLNLHELPLFIEWSMGINPKGVIIHDSNTSGYINYKTGDDYWNKIIQRTREQIVKTIHNNKHIHKKYNFKKIIIGGNNIAKLLQIDEKYLKNNKIDDFIEIQPVNYRFINSFESDSYATKTF</sequence>
<dbReference type="InterPro" id="IPR013785">
    <property type="entry name" value="Aldolase_TIM"/>
</dbReference>
<name>T0JM91_9BACT</name>
<proteinExistence type="predicted"/>
<protein>
    <recommendedName>
        <fullName evidence="1">4Fe4S-binding SPASM domain-containing protein</fullName>
    </recommendedName>
</protein>
<reference evidence="2 3" key="1">
    <citation type="submission" date="2013-07" db="EMBL/GenBank/DDBJ databases">
        <title>Sulfurimonas hongkongensis AST-10 Genome Sequencing.</title>
        <authorList>
            <person name="Cai L."/>
            <person name="Zhang T."/>
        </authorList>
    </citation>
    <scope>NUCLEOTIDE SEQUENCE [LARGE SCALE GENOMIC DNA]</scope>
    <source>
        <strain evidence="2 3">AST-10</strain>
    </source>
</reference>
<dbReference type="PATRIC" id="fig|1172190.3.peg.1649"/>
<dbReference type="Gene3D" id="3.20.20.70">
    <property type="entry name" value="Aldolase class I"/>
    <property type="match status" value="2"/>
</dbReference>
<evidence type="ECO:0000259" key="1">
    <source>
        <dbReference type="Pfam" id="PF13186"/>
    </source>
</evidence>
<dbReference type="STRING" id="1172190.M947_08565"/>
<dbReference type="CDD" id="cd21109">
    <property type="entry name" value="SPASM"/>
    <property type="match status" value="1"/>
</dbReference>
<dbReference type="SUPFAM" id="SSF102114">
    <property type="entry name" value="Radical SAM enzymes"/>
    <property type="match status" value="1"/>
</dbReference>
<dbReference type="PANTHER" id="PTHR11228">
    <property type="entry name" value="RADICAL SAM DOMAIN PROTEIN"/>
    <property type="match status" value="1"/>
</dbReference>
<dbReference type="OrthoDB" id="9782387at2"/>
<dbReference type="PANTHER" id="PTHR11228:SF35">
    <property type="entry name" value="MOLYBDENUM COFACTOR BIOSYNTHESIS PROTEIN A-RELATED"/>
    <property type="match status" value="1"/>
</dbReference>
<dbReference type="Proteomes" id="UP000015520">
    <property type="component" value="Unassembled WGS sequence"/>
</dbReference>
<accession>T0JM91</accession>
<dbReference type="AlphaFoldDB" id="T0JM91"/>
<dbReference type="Pfam" id="PF13186">
    <property type="entry name" value="SPASM"/>
    <property type="match status" value="1"/>
</dbReference>
<dbReference type="InterPro" id="IPR058240">
    <property type="entry name" value="rSAM_sf"/>
</dbReference>
<organism evidence="2 3">
    <name type="scientific">Sulfurimonas hongkongensis</name>
    <dbReference type="NCBI Taxonomy" id="1172190"/>
    <lineage>
        <taxon>Bacteria</taxon>
        <taxon>Pseudomonadati</taxon>
        <taxon>Campylobacterota</taxon>
        <taxon>Epsilonproteobacteria</taxon>
        <taxon>Campylobacterales</taxon>
        <taxon>Sulfurimonadaceae</taxon>
        <taxon>Sulfurimonas</taxon>
    </lineage>
</organism>